<dbReference type="PANTHER" id="PTHR43479:SF11">
    <property type="entry name" value="ACREF_ENVCD OPERON REPRESSOR-RELATED"/>
    <property type="match status" value="1"/>
</dbReference>
<name>A0AB72ZCH1_LISIO</name>
<dbReference type="Pfam" id="PF00440">
    <property type="entry name" value="TetR_N"/>
    <property type="match status" value="1"/>
</dbReference>
<protein>
    <submittedName>
        <fullName evidence="4">Transcriptional regulator, TetR family</fullName>
    </submittedName>
</protein>
<evidence type="ECO:0000313" key="5">
    <source>
        <dbReference type="Proteomes" id="UP000003597"/>
    </source>
</evidence>
<reference evidence="4 5" key="1">
    <citation type="submission" date="2011-08" db="EMBL/GenBank/DDBJ databases">
        <authorList>
            <person name="Weinstock G."/>
            <person name="Sodergren E."/>
            <person name="Clifton S."/>
            <person name="Fulton L."/>
            <person name="Fulton B."/>
            <person name="Courtney L."/>
            <person name="Fronick C."/>
            <person name="Harrison M."/>
            <person name="Strong C."/>
            <person name="Farmer C."/>
            <person name="Delahaunty K."/>
            <person name="Markovic C."/>
            <person name="Hall O."/>
            <person name="Minx P."/>
            <person name="Tomlinson C."/>
            <person name="Mitreva M."/>
            <person name="Hou S."/>
            <person name="Chen J."/>
            <person name="Wollam A."/>
            <person name="Pepin K.H."/>
            <person name="Johnson M."/>
            <person name="Bhonagiri V."/>
            <person name="Zhang X."/>
            <person name="Suruliraj S."/>
            <person name="Warren W."/>
            <person name="Chinwalla A."/>
            <person name="Mardis E.R."/>
            <person name="Wilson R.K."/>
        </authorList>
    </citation>
    <scope>NUCLEOTIDE SEQUENCE [LARGE SCALE GENOMIC DNA]</scope>
    <source>
        <strain evidence="4 5">ATCC 33091</strain>
    </source>
</reference>
<dbReference type="PROSITE" id="PS50977">
    <property type="entry name" value="HTH_TETR_2"/>
    <property type="match status" value="1"/>
</dbReference>
<comment type="caution">
    <text evidence="4">The sequence shown here is derived from an EMBL/GenBank/DDBJ whole genome shotgun (WGS) entry which is preliminary data.</text>
</comment>
<feature type="DNA-binding region" description="H-T-H motif" evidence="2">
    <location>
        <begin position="37"/>
        <end position="56"/>
    </location>
</feature>
<dbReference type="Gene3D" id="1.10.10.60">
    <property type="entry name" value="Homeodomain-like"/>
    <property type="match status" value="1"/>
</dbReference>
<keyword evidence="1 2" id="KW-0238">DNA-binding</keyword>
<dbReference type="PRINTS" id="PR00455">
    <property type="entry name" value="HTHTETR"/>
</dbReference>
<organism evidence="4 5">
    <name type="scientific">Listeria innocua ATCC 33091</name>
    <dbReference type="NCBI Taxonomy" id="1002366"/>
    <lineage>
        <taxon>Bacteria</taxon>
        <taxon>Bacillati</taxon>
        <taxon>Bacillota</taxon>
        <taxon>Bacilli</taxon>
        <taxon>Bacillales</taxon>
        <taxon>Listeriaceae</taxon>
        <taxon>Listeria</taxon>
    </lineage>
</organism>
<dbReference type="AlphaFoldDB" id="A0AB72ZCH1"/>
<accession>A0AB72ZCH1</accession>
<dbReference type="Proteomes" id="UP000003597">
    <property type="component" value="Unassembled WGS sequence"/>
</dbReference>
<evidence type="ECO:0000256" key="1">
    <source>
        <dbReference type="ARBA" id="ARBA00023125"/>
    </source>
</evidence>
<dbReference type="InterPro" id="IPR001647">
    <property type="entry name" value="HTH_TetR"/>
</dbReference>
<evidence type="ECO:0000313" key="4">
    <source>
        <dbReference type="EMBL" id="EHN62577.1"/>
    </source>
</evidence>
<dbReference type="PANTHER" id="PTHR43479">
    <property type="entry name" value="ACREF/ENVCD OPERON REPRESSOR-RELATED"/>
    <property type="match status" value="1"/>
</dbReference>
<evidence type="ECO:0000256" key="2">
    <source>
        <dbReference type="PROSITE-ProRule" id="PRU00335"/>
    </source>
</evidence>
<keyword evidence="5" id="KW-1185">Reference proteome</keyword>
<dbReference type="InterPro" id="IPR050624">
    <property type="entry name" value="HTH-type_Tx_Regulator"/>
</dbReference>
<dbReference type="Gene3D" id="1.10.357.10">
    <property type="entry name" value="Tetracycline Repressor, domain 2"/>
    <property type="match status" value="1"/>
</dbReference>
<dbReference type="SUPFAM" id="SSF48498">
    <property type="entry name" value="Tetracyclin repressor-like, C-terminal domain"/>
    <property type="match status" value="1"/>
</dbReference>
<dbReference type="GO" id="GO:0003677">
    <property type="term" value="F:DNA binding"/>
    <property type="evidence" value="ECO:0007669"/>
    <property type="project" value="UniProtKB-UniRule"/>
</dbReference>
<dbReference type="SUPFAM" id="SSF46689">
    <property type="entry name" value="Homeodomain-like"/>
    <property type="match status" value="1"/>
</dbReference>
<evidence type="ECO:0000259" key="3">
    <source>
        <dbReference type="PROSITE" id="PS50977"/>
    </source>
</evidence>
<gene>
    <name evidence="4" type="ORF">HMPREF0557_00547</name>
</gene>
<dbReference type="EMBL" id="AGCN01000013">
    <property type="protein sequence ID" value="EHN62577.1"/>
    <property type="molecule type" value="Genomic_DNA"/>
</dbReference>
<proteinExistence type="predicted"/>
<dbReference type="InterPro" id="IPR009057">
    <property type="entry name" value="Homeodomain-like_sf"/>
</dbReference>
<dbReference type="InterPro" id="IPR036271">
    <property type="entry name" value="Tet_transcr_reg_TetR-rel_C_sf"/>
</dbReference>
<sequence>MAYERSSVFERGEKMRKEEIKQAALTLFANNGFEGTSLADIAGVVGLKKQSIYSHFKDKDDLFLSIMKDAKSTEIDYYRAKLRDSDLSRPDLVLSSLLFGVKELYDTDEAYQFWLRYGFYPPKHLYDIVQADITENILQMEQDFTDLFSDWIEQKLIPMQDVETMKEAYMGILDAVIVDIVYVNDPERTKKKITALWQIFWRGITLKA</sequence>
<feature type="domain" description="HTH tetR-type" evidence="3">
    <location>
        <begin position="14"/>
        <end position="74"/>
    </location>
</feature>